<name>A0ABD2BA55_VESSQ</name>
<sequence length="91" mass="10599">MAKMIRLTKEGQNSRKGSVLHRMFFGMLYKIKTLLRLKNSITTLLLLLLLLLRNIEASSSWNVVRNKFNMNLNDSFVFCQISQGTNDLRYS</sequence>
<proteinExistence type="predicted"/>
<comment type="caution">
    <text evidence="1">The sequence shown here is derived from an EMBL/GenBank/DDBJ whole genome shotgun (WGS) entry which is preliminary data.</text>
</comment>
<evidence type="ECO:0000313" key="1">
    <source>
        <dbReference type="EMBL" id="KAL2729623.1"/>
    </source>
</evidence>
<organism evidence="1 2">
    <name type="scientific">Vespula squamosa</name>
    <name type="common">Southern yellow jacket</name>
    <name type="synonym">Wasp</name>
    <dbReference type="NCBI Taxonomy" id="30214"/>
    <lineage>
        <taxon>Eukaryota</taxon>
        <taxon>Metazoa</taxon>
        <taxon>Ecdysozoa</taxon>
        <taxon>Arthropoda</taxon>
        <taxon>Hexapoda</taxon>
        <taxon>Insecta</taxon>
        <taxon>Pterygota</taxon>
        <taxon>Neoptera</taxon>
        <taxon>Endopterygota</taxon>
        <taxon>Hymenoptera</taxon>
        <taxon>Apocrita</taxon>
        <taxon>Aculeata</taxon>
        <taxon>Vespoidea</taxon>
        <taxon>Vespidae</taxon>
        <taxon>Vespinae</taxon>
        <taxon>Vespula</taxon>
    </lineage>
</organism>
<reference evidence="1 2" key="1">
    <citation type="journal article" date="2024" name="Ann. Entomol. Soc. Am.">
        <title>Genomic analyses of the southern and eastern yellowjacket wasps (Hymenoptera: Vespidae) reveal evolutionary signatures of social life.</title>
        <authorList>
            <person name="Catto M.A."/>
            <person name="Caine P.B."/>
            <person name="Orr S.E."/>
            <person name="Hunt B.G."/>
            <person name="Goodisman M.A.D."/>
        </authorList>
    </citation>
    <scope>NUCLEOTIDE SEQUENCE [LARGE SCALE GENOMIC DNA]</scope>
    <source>
        <strain evidence="1">233</strain>
        <tissue evidence="1">Head and thorax</tissue>
    </source>
</reference>
<evidence type="ECO:0000313" key="2">
    <source>
        <dbReference type="Proteomes" id="UP001607302"/>
    </source>
</evidence>
<accession>A0ABD2BA55</accession>
<gene>
    <name evidence="1" type="ORF">V1478_005913</name>
</gene>
<dbReference type="EMBL" id="JAUDFV010000130">
    <property type="protein sequence ID" value="KAL2729623.1"/>
    <property type="molecule type" value="Genomic_DNA"/>
</dbReference>
<protein>
    <submittedName>
        <fullName evidence="1">Uncharacterized protein</fullName>
    </submittedName>
</protein>
<dbReference type="Proteomes" id="UP001607302">
    <property type="component" value="Unassembled WGS sequence"/>
</dbReference>
<keyword evidence="2" id="KW-1185">Reference proteome</keyword>
<dbReference type="AlphaFoldDB" id="A0ABD2BA55"/>